<gene>
    <name evidence="1" type="ORF">A4X13_0g2089</name>
</gene>
<protein>
    <submittedName>
        <fullName evidence="1">Uncharacterized protein</fullName>
    </submittedName>
</protein>
<dbReference type="EMBL" id="LWDF02000094">
    <property type="protein sequence ID" value="KAE8257832.1"/>
    <property type="molecule type" value="Genomic_DNA"/>
</dbReference>
<dbReference type="PANTHER" id="PTHR28075:SF1">
    <property type="entry name" value="DUF1748-DOMAIN-CONTAINING PROTEIN"/>
    <property type="match status" value="1"/>
</dbReference>
<comment type="caution">
    <text evidence="1">The sequence shown here is derived from an EMBL/GenBank/DDBJ whole genome shotgun (WGS) entry which is preliminary data.</text>
</comment>
<keyword evidence="2" id="KW-1185">Reference proteome</keyword>
<reference evidence="1" key="1">
    <citation type="submission" date="2016-04" db="EMBL/GenBank/DDBJ databases">
        <authorList>
            <person name="Nguyen H.D."/>
            <person name="Samba Siva P."/>
            <person name="Cullis J."/>
            <person name="Levesque C.A."/>
            <person name="Hambleton S."/>
        </authorList>
    </citation>
    <scope>NUCLEOTIDE SEQUENCE</scope>
    <source>
        <strain evidence="1">DAOMC 236416</strain>
    </source>
</reference>
<accession>A0A177TY13</accession>
<dbReference type="OrthoDB" id="16824at2759"/>
<proteinExistence type="predicted"/>
<name>A0A177TY13_9BASI</name>
<dbReference type="GO" id="GO:0005737">
    <property type="term" value="C:cytoplasm"/>
    <property type="evidence" value="ECO:0007669"/>
    <property type="project" value="TreeGrafter"/>
</dbReference>
<reference evidence="1" key="2">
    <citation type="journal article" date="2019" name="IMA Fungus">
        <title>Genome sequencing and comparison of five Tilletia species to identify candidate genes for the detection of regulated species infecting wheat.</title>
        <authorList>
            <person name="Nguyen H.D.T."/>
            <person name="Sultana T."/>
            <person name="Kesanakurti P."/>
            <person name="Hambleton S."/>
        </authorList>
    </citation>
    <scope>NUCLEOTIDE SEQUENCE</scope>
    <source>
        <strain evidence="1">DAOMC 236416</strain>
    </source>
</reference>
<dbReference type="Pfam" id="PF08520">
    <property type="entry name" value="Mitofissin"/>
    <property type="match status" value="1"/>
</dbReference>
<organism evidence="1 2">
    <name type="scientific">Tilletia indica</name>
    <dbReference type="NCBI Taxonomy" id="43049"/>
    <lineage>
        <taxon>Eukaryota</taxon>
        <taxon>Fungi</taxon>
        <taxon>Dikarya</taxon>
        <taxon>Basidiomycota</taxon>
        <taxon>Ustilaginomycotina</taxon>
        <taxon>Exobasidiomycetes</taxon>
        <taxon>Tilletiales</taxon>
        <taxon>Tilletiaceae</taxon>
        <taxon>Tilletia</taxon>
    </lineage>
</organism>
<dbReference type="PANTHER" id="PTHR28075">
    <property type="entry name" value="CHROMOSOME 16, WHOLE GENOME SHOTGUN SEQUENCE"/>
    <property type="match status" value="1"/>
</dbReference>
<dbReference type="AlphaFoldDB" id="A0A177TY13"/>
<evidence type="ECO:0000313" key="2">
    <source>
        <dbReference type="Proteomes" id="UP000077521"/>
    </source>
</evidence>
<dbReference type="Proteomes" id="UP000077521">
    <property type="component" value="Unassembled WGS sequence"/>
</dbReference>
<evidence type="ECO:0000313" key="1">
    <source>
        <dbReference type="EMBL" id="KAE8257832.1"/>
    </source>
</evidence>
<sequence>MFGRLAHLIFDALLISACLAGIKRTTGLTPALLRIPNKDLRNITRLYLETGEWVMDLSIVVLGRSRSFERVR</sequence>
<dbReference type="InterPro" id="IPR013726">
    <property type="entry name" value="Mitofissin"/>
</dbReference>